<sequence length="276" mass="30652">MNPTTPTLRVSGQFSAQDADLIFQSSDGIAFRIYSKDLHFTSAGLPPFEKEKRDGILLLTEKATTLELLFSFMNPQHHPNLASTPITDLARLADAAEKYNVFPAVSICNIHMRNNLTLSQHNIPFILEYAVKHHYHDLADKAARLLLNSYSPGELLANAPVDILVAWMKYTDHWNTARARIADLIKSDCLTWSIHGRRGKYGSCVSCPGSLDPLFFPALVDLAQSTTAVNDLGAFLKKPQCIHEEAVIDEVTSKATAMAREIPNFSTLFPHNTNFA</sequence>
<evidence type="ECO:0000313" key="1">
    <source>
        <dbReference type="EMBL" id="KAF9458581.1"/>
    </source>
</evidence>
<proteinExistence type="predicted"/>
<accession>A0A9P5XZL2</accession>
<gene>
    <name evidence="1" type="ORF">BDZ94DRAFT_83224</name>
</gene>
<reference evidence="1" key="1">
    <citation type="submission" date="2020-11" db="EMBL/GenBank/DDBJ databases">
        <authorList>
            <consortium name="DOE Joint Genome Institute"/>
            <person name="Ahrendt S."/>
            <person name="Riley R."/>
            <person name="Andreopoulos W."/>
            <person name="Labutti K."/>
            <person name="Pangilinan J."/>
            <person name="Ruiz-Duenas F.J."/>
            <person name="Barrasa J.M."/>
            <person name="Sanchez-Garcia M."/>
            <person name="Camarero S."/>
            <person name="Miyauchi S."/>
            <person name="Serrano A."/>
            <person name="Linde D."/>
            <person name="Babiker R."/>
            <person name="Drula E."/>
            <person name="Ayuso-Fernandez I."/>
            <person name="Pacheco R."/>
            <person name="Padilla G."/>
            <person name="Ferreira P."/>
            <person name="Barriuso J."/>
            <person name="Kellner H."/>
            <person name="Castanera R."/>
            <person name="Alfaro M."/>
            <person name="Ramirez L."/>
            <person name="Pisabarro A.G."/>
            <person name="Kuo A."/>
            <person name="Tritt A."/>
            <person name="Lipzen A."/>
            <person name="He G."/>
            <person name="Yan M."/>
            <person name="Ng V."/>
            <person name="Cullen D."/>
            <person name="Martin F."/>
            <person name="Rosso M.-N."/>
            <person name="Henrissat B."/>
            <person name="Hibbett D."/>
            <person name="Martinez A.T."/>
            <person name="Grigoriev I.V."/>
        </authorList>
    </citation>
    <scope>NUCLEOTIDE SEQUENCE</scope>
    <source>
        <strain evidence="1">CBS 247.69</strain>
    </source>
</reference>
<protein>
    <recommendedName>
        <fullName evidence="3">BTB domain-containing protein</fullName>
    </recommendedName>
</protein>
<evidence type="ECO:0000313" key="2">
    <source>
        <dbReference type="Proteomes" id="UP000807353"/>
    </source>
</evidence>
<evidence type="ECO:0008006" key="3">
    <source>
        <dbReference type="Google" id="ProtNLM"/>
    </source>
</evidence>
<keyword evidence="2" id="KW-1185">Reference proteome</keyword>
<name>A0A9P5XZL2_9AGAR</name>
<comment type="caution">
    <text evidence="1">The sequence shown here is derived from an EMBL/GenBank/DDBJ whole genome shotgun (WGS) entry which is preliminary data.</text>
</comment>
<dbReference type="Gene3D" id="3.30.710.10">
    <property type="entry name" value="Potassium Channel Kv1.1, Chain A"/>
    <property type="match status" value="1"/>
</dbReference>
<dbReference type="Proteomes" id="UP000807353">
    <property type="component" value="Unassembled WGS sequence"/>
</dbReference>
<dbReference type="AlphaFoldDB" id="A0A9P5XZL2"/>
<organism evidence="1 2">
    <name type="scientific">Collybia nuda</name>
    <dbReference type="NCBI Taxonomy" id="64659"/>
    <lineage>
        <taxon>Eukaryota</taxon>
        <taxon>Fungi</taxon>
        <taxon>Dikarya</taxon>
        <taxon>Basidiomycota</taxon>
        <taxon>Agaricomycotina</taxon>
        <taxon>Agaricomycetes</taxon>
        <taxon>Agaricomycetidae</taxon>
        <taxon>Agaricales</taxon>
        <taxon>Tricholomatineae</taxon>
        <taxon>Clitocybaceae</taxon>
        <taxon>Collybia</taxon>
    </lineage>
</organism>
<dbReference type="EMBL" id="MU150336">
    <property type="protein sequence ID" value="KAF9458581.1"/>
    <property type="molecule type" value="Genomic_DNA"/>
</dbReference>
<dbReference type="OrthoDB" id="3184970at2759"/>
<dbReference type="InterPro" id="IPR011333">
    <property type="entry name" value="SKP1/BTB/POZ_sf"/>
</dbReference>